<protein>
    <submittedName>
        <fullName evidence="2">Uncharacterized protein</fullName>
    </submittedName>
</protein>
<evidence type="ECO:0000313" key="2">
    <source>
        <dbReference type="EMBL" id="ONH32144.1"/>
    </source>
</evidence>
<dbReference type="Proteomes" id="UP000188929">
    <property type="component" value="Unassembled WGS sequence"/>
</dbReference>
<organism evidence="2 3">
    <name type="scientific">Pseudofrankia asymbiotica</name>
    <dbReference type="NCBI Taxonomy" id="1834516"/>
    <lineage>
        <taxon>Bacteria</taxon>
        <taxon>Bacillati</taxon>
        <taxon>Actinomycetota</taxon>
        <taxon>Actinomycetes</taxon>
        <taxon>Frankiales</taxon>
        <taxon>Frankiaceae</taxon>
        <taxon>Pseudofrankia</taxon>
    </lineage>
</organism>
<reference evidence="3" key="1">
    <citation type="submission" date="2016-10" db="EMBL/GenBank/DDBJ databases">
        <title>Frankia sp. NRRL B-16386 Genome sequencing.</title>
        <authorList>
            <person name="Ghodhbane-Gtari F."/>
            <person name="Swanson E."/>
            <person name="Gueddou A."/>
            <person name="Hezbri K."/>
            <person name="Ktari K."/>
            <person name="Nouioui I."/>
            <person name="Morris K."/>
            <person name="Simpson S."/>
            <person name="Abebe-Akele F."/>
            <person name="Thomas K."/>
            <person name="Gtari M."/>
            <person name="Tisa L.S."/>
        </authorList>
    </citation>
    <scope>NUCLEOTIDE SEQUENCE [LARGE SCALE GENOMIC DNA]</scope>
    <source>
        <strain evidence="3">NRRL B-16386</strain>
    </source>
</reference>
<evidence type="ECO:0000256" key="1">
    <source>
        <dbReference type="SAM" id="MobiDB-lite"/>
    </source>
</evidence>
<feature type="compositionally biased region" description="Pro residues" evidence="1">
    <location>
        <begin position="298"/>
        <end position="308"/>
    </location>
</feature>
<feature type="region of interest" description="Disordered" evidence="1">
    <location>
        <begin position="1"/>
        <end position="192"/>
    </location>
</feature>
<accession>A0A1V2IG54</accession>
<comment type="caution">
    <text evidence="2">The sequence shown here is derived from an EMBL/GenBank/DDBJ whole genome shotgun (WGS) entry which is preliminary data.</text>
</comment>
<dbReference type="AlphaFoldDB" id="A0A1V2IG54"/>
<feature type="compositionally biased region" description="Acidic residues" evidence="1">
    <location>
        <begin position="173"/>
        <end position="185"/>
    </location>
</feature>
<dbReference type="STRING" id="1834516.BL253_06555"/>
<feature type="compositionally biased region" description="Basic and acidic residues" evidence="1">
    <location>
        <begin position="31"/>
        <end position="41"/>
    </location>
</feature>
<feature type="compositionally biased region" description="Acidic residues" evidence="1">
    <location>
        <begin position="73"/>
        <end position="97"/>
    </location>
</feature>
<evidence type="ECO:0000313" key="3">
    <source>
        <dbReference type="Proteomes" id="UP000188929"/>
    </source>
</evidence>
<name>A0A1V2IG54_9ACTN</name>
<feature type="region of interest" description="Disordered" evidence="1">
    <location>
        <begin position="291"/>
        <end position="337"/>
    </location>
</feature>
<keyword evidence="3" id="KW-1185">Reference proteome</keyword>
<dbReference type="EMBL" id="MOMC01000013">
    <property type="protein sequence ID" value="ONH32144.1"/>
    <property type="molecule type" value="Genomic_DNA"/>
</dbReference>
<proteinExistence type="predicted"/>
<sequence length="470" mass="48145">MFGRMPSGPATGGLPRPPGPPGRFGGGEFPDGDHASPDGPREAGPGFARAWHKRGGLRRGGEDQDNQASLDEGFADDGLDDGFDDDGFDDGFDDDGFGEAPFADETINSEAASRGPGFDESPDEGEEPDDGEEPYVRVGGGSFGAGPRTGTGTGGRFGARGARFAARRSPDGPPDEDSYDDEGEPLADRTGGKPRRKWQLLFVAIAVLAVAGVTYRTMTGSQSGGDTPAAPVPTVKAVPADFLNSAATDADPVTENEFFRDATVTAGSHTYTRIARKLDTGCPDLTGQLGSALDHPAAPMPAAAPTPGPTSVAAAAAPASSAGPASVAPPSAAPTITGPACRQEVRALYLGEPDKNGRRLLAGVSVLVVDNADTARQTAQMLETRQGGVSPLPLPEGALPGAKITGPNGDNELRAAFGDGHYAIMVQLAYSDGSAGAKNDKQPSDGATDLHALAKQPLDERMLLGRGYRG</sequence>
<gene>
    <name evidence="2" type="ORF">BL253_06555</name>
</gene>
<feature type="compositionally biased region" description="Low complexity" evidence="1">
    <location>
        <begin position="309"/>
        <end position="334"/>
    </location>
</feature>
<feature type="compositionally biased region" description="Gly residues" evidence="1">
    <location>
        <begin position="138"/>
        <end position="158"/>
    </location>
</feature>
<feature type="compositionally biased region" description="Acidic residues" evidence="1">
    <location>
        <begin position="120"/>
        <end position="133"/>
    </location>
</feature>